<dbReference type="OrthoDB" id="9810980at2"/>
<reference evidence="4 5" key="1">
    <citation type="submission" date="2019-04" db="EMBL/GenBank/DDBJ databases">
        <title>Sphingomonas psychrotolerans sp. nov., isolated from soil in the Tianshan Mountains, Xinjiang, China.</title>
        <authorList>
            <person name="Luo Y."/>
            <person name="Sheng H."/>
        </authorList>
    </citation>
    <scope>NUCLEOTIDE SEQUENCE [LARGE SCALE GENOMIC DNA]</scope>
    <source>
        <strain evidence="4 5">KIS18-15</strain>
    </source>
</reference>
<evidence type="ECO:0000313" key="5">
    <source>
        <dbReference type="Proteomes" id="UP000309848"/>
    </source>
</evidence>
<proteinExistence type="predicted"/>
<dbReference type="Gene3D" id="2.40.30.170">
    <property type="match status" value="1"/>
</dbReference>
<dbReference type="AlphaFoldDB" id="A0A4S1WS96"/>
<dbReference type="Pfam" id="PF25917">
    <property type="entry name" value="BSH_RND"/>
    <property type="match status" value="1"/>
</dbReference>
<feature type="transmembrane region" description="Helical" evidence="1">
    <location>
        <begin position="55"/>
        <end position="77"/>
    </location>
</feature>
<dbReference type="PANTHER" id="PTHR30386:SF28">
    <property type="entry name" value="EXPORTED PROTEIN"/>
    <property type="match status" value="1"/>
</dbReference>
<comment type="caution">
    <text evidence="4">The sequence shown here is derived from an EMBL/GenBank/DDBJ whole genome shotgun (WGS) entry which is preliminary data.</text>
</comment>
<organism evidence="4 5">
    <name type="scientific">Sphingomonas naasensis</name>
    <dbReference type="NCBI Taxonomy" id="1344951"/>
    <lineage>
        <taxon>Bacteria</taxon>
        <taxon>Pseudomonadati</taxon>
        <taxon>Pseudomonadota</taxon>
        <taxon>Alphaproteobacteria</taxon>
        <taxon>Sphingomonadales</taxon>
        <taxon>Sphingomonadaceae</taxon>
        <taxon>Sphingomonas</taxon>
    </lineage>
</organism>
<dbReference type="Pfam" id="PF26002">
    <property type="entry name" value="Beta-barrel_AprE"/>
    <property type="match status" value="1"/>
</dbReference>
<evidence type="ECO:0000259" key="2">
    <source>
        <dbReference type="Pfam" id="PF25917"/>
    </source>
</evidence>
<dbReference type="Gene3D" id="2.40.50.100">
    <property type="match status" value="1"/>
</dbReference>
<keyword evidence="1" id="KW-1133">Transmembrane helix</keyword>
<accession>A0A4S1WS96</accession>
<dbReference type="InterPro" id="IPR058625">
    <property type="entry name" value="MdtA-like_BSH"/>
</dbReference>
<dbReference type="InterPro" id="IPR050739">
    <property type="entry name" value="MFP"/>
</dbReference>
<evidence type="ECO:0000313" key="4">
    <source>
        <dbReference type="EMBL" id="TGX45903.1"/>
    </source>
</evidence>
<gene>
    <name evidence="4" type="ORF">E5A74_01645</name>
</gene>
<name>A0A4S1WS96_9SPHN</name>
<feature type="domain" description="Multidrug resistance protein MdtA-like barrel-sandwich hybrid" evidence="2">
    <location>
        <begin position="103"/>
        <end position="316"/>
    </location>
</feature>
<dbReference type="PANTHER" id="PTHR30386">
    <property type="entry name" value="MEMBRANE FUSION SUBUNIT OF EMRAB-TOLC MULTIDRUG EFFLUX PUMP"/>
    <property type="match status" value="1"/>
</dbReference>
<keyword evidence="1" id="KW-0812">Transmembrane</keyword>
<feature type="domain" description="AprE-like beta-barrel" evidence="3">
    <location>
        <begin position="328"/>
        <end position="420"/>
    </location>
</feature>
<dbReference type="InterPro" id="IPR058982">
    <property type="entry name" value="Beta-barrel_AprE"/>
</dbReference>
<keyword evidence="5" id="KW-1185">Reference proteome</keyword>
<keyword evidence="1" id="KW-0472">Membrane</keyword>
<evidence type="ECO:0000256" key="1">
    <source>
        <dbReference type="SAM" id="Phobius"/>
    </source>
</evidence>
<protein>
    <submittedName>
        <fullName evidence="4">HlyD family efflux transporter periplasmic adaptor subunit</fullName>
    </submittedName>
</protein>
<dbReference type="RefSeq" id="WP_135982182.1">
    <property type="nucleotide sequence ID" value="NZ_JAASQM010000001.1"/>
</dbReference>
<sequence>MTLDAGAGKGIAGHQIHEVAGGFSRREDPLPLFRPEALAAAADNGFGRPVAALPVSWTFLTASLAIMAIAFVLILSLGTYTRRESARGVVKSIDGEARVAVPAQGIIDTLYVHEGQRVRTGDVLLLVKTGRSGADGRPIDGASMASLDRELASLEERVRALDAAAQIDSAADPARLGALRAQWKAASAQESGLTQRLKLAREALVRVEPLANKGFISGEALRRRKEEVIALEQAVADARGAQARIDGQIGELQANAAQRPMSLVQERGRLLDLMAQSRRERDALAGNRQFTITAPVDGTITALQVARGQPIDPGRPPMTISRSGAGLQAEIFVPSRAIGFLEPGQRVRVRYEAFPFQRFGTAAGTVSTISSTVLKPQEVDAALRVEEPVFKVLITLEGDTVDAYGRRYRVRPGMALSADFVLDERSFGEWLLDPILALRGHL</sequence>
<dbReference type="EMBL" id="SRXU01000001">
    <property type="protein sequence ID" value="TGX45903.1"/>
    <property type="molecule type" value="Genomic_DNA"/>
</dbReference>
<dbReference type="PRINTS" id="PR01490">
    <property type="entry name" value="RTXTOXIND"/>
</dbReference>
<evidence type="ECO:0000259" key="3">
    <source>
        <dbReference type="Pfam" id="PF26002"/>
    </source>
</evidence>
<dbReference type="Proteomes" id="UP000309848">
    <property type="component" value="Unassembled WGS sequence"/>
</dbReference>